<feature type="compositionally biased region" description="Polar residues" evidence="6">
    <location>
        <begin position="187"/>
        <end position="201"/>
    </location>
</feature>
<keyword evidence="2" id="KW-0963">Cytoplasm</keyword>
<dbReference type="Gene3D" id="4.10.640.40">
    <property type="entry name" value="Cytoplasmic polyadenylation element-binding protein, ZZ domain"/>
    <property type="match status" value="1"/>
</dbReference>
<dbReference type="CDD" id="cd19757">
    <property type="entry name" value="Bbox1"/>
    <property type="match status" value="1"/>
</dbReference>
<evidence type="ECO:0000256" key="1">
    <source>
        <dbReference type="ARBA" id="ARBA00004496"/>
    </source>
</evidence>
<name>A0A915ETZ1_9CEST</name>
<proteinExistence type="predicted"/>
<feature type="compositionally biased region" description="Low complexity" evidence="6">
    <location>
        <begin position="202"/>
        <end position="212"/>
    </location>
</feature>
<evidence type="ECO:0000256" key="3">
    <source>
        <dbReference type="ARBA" id="ARBA00022737"/>
    </source>
</evidence>
<evidence type="ECO:0000256" key="6">
    <source>
        <dbReference type="SAM" id="MobiDB-lite"/>
    </source>
</evidence>
<evidence type="ECO:0000259" key="7">
    <source>
        <dbReference type="PROSITE" id="PS50102"/>
    </source>
</evidence>
<evidence type="ECO:0000313" key="9">
    <source>
        <dbReference type="WBParaSite" id="maker-E.canG7_contigs_3346-snap-gene-0.24-mRNA-1"/>
    </source>
</evidence>
<dbReference type="AlphaFoldDB" id="A0A915ETZ1"/>
<keyword evidence="8" id="KW-1185">Reference proteome</keyword>
<dbReference type="FunFam" id="3.30.70.330:FF:000009">
    <property type="entry name" value="cytoplasmic polyadenylation element-binding protein 2 isoform X1"/>
    <property type="match status" value="1"/>
</dbReference>
<dbReference type="InterPro" id="IPR038446">
    <property type="entry name" value="CEBP_ZZ_sf"/>
</dbReference>
<dbReference type="Pfam" id="PF16367">
    <property type="entry name" value="RRM_7"/>
    <property type="match status" value="1"/>
</dbReference>
<dbReference type="SUPFAM" id="SSF54928">
    <property type="entry name" value="RNA-binding domain, RBD"/>
    <property type="match status" value="1"/>
</dbReference>
<feature type="domain" description="RRM" evidence="7">
    <location>
        <begin position="711"/>
        <end position="789"/>
    </location>
</feature>
<feature type="compositionally biased region" description="Low complexity" evidence="6">
    <location>
        <begin position="437"/>
        <end position="450"/>
    </location>
</feature>
<feature type="compositionally biased region" description="Polar residues" evidence="6">
    <location>
        <begin position="451"/>
        <end position="469"/>
    </location>
</feature>
<dbReference type="GO" id="GO:0043005">
    <property type="term" value="C:neuron projection"/>
    <property type="evidence" value="ECO:0007669"/>
    <property type="project" value="TreeGrafter"/>
</dbReference>
<evidence type="ECO:0000313" key="8">
    <source>
        <dbReference type="Proteomes" id="UP000887562"/>
    </source>
</evidence>
<feature type="domain" description="RRM" evidence="7">
    <location>
        <begin position="603"/>
        <end position="690"/>
    </location>
</feature>
<organism evidence="8 9">
    <name type="scientific">Echinococcus canadensis</name>
    <dbReference type="NCBI Taxonomy" id="519352"/>
    <lineage>
        <taxon>Eukaryota</taxon>
        <taxon>Metazoa</taxon>
        <taxon>Spiralia</taxon>
        <taxon>Lophotrochozoa</taxon>
        <taxon>Platyhelminthes</taxon>
        <taxon>Cestoda</taxon>
        <taxon>Eucestoda</taxon>
        <taxon>Cyclophyllidea</taxon>
        <taxon>Taeniidae</taxon>
        <taxon>Echinococcus</taxon>
        <taxon>Echinococcus canadensis group</taxon>
    </lineage>
</organism>
<dbReference type="GO" id="GO:0043022">
    <property type="term" value="F:ribosome binding"/>
    <property type="evidence" value="ECO:0007669"/>
    <property type="project" value="TreeGrafter"/>
</dbReference>
<protein>
    <submittedName>
        <fullName evidence="9">RRM domain-containing protein</fullName>
    </submittedName>
</protein>
<dbReference type="InterPro" id="IPR032296">
    <property type="entry name" value="CEBP_ZZ"/>
</dbReference>
<sequence>MHPVRSMSFKETVSNSANFAEMTGDFDVDQKSQLCGVVDSTVVKGSTDDTVSKQTFNFASSFQTSNTKSACRGDVIDDQSIDSGGTFCRQGLGDHLTSQNRISSSNLYCNDQTSNSTVSDAIESNIESLKVLSLKSDNATPFQPLNSGSAKTRDMAFSTVSGDENPFSFERSQSAQKFDSCNFLGDTANTNSGGKSHSTPESSSGIESAYSSTNPRNQLLQETENPPSTGENHLGGCSSSYWNTTGSAQTEELNYLTTALSVNSSPLLTNLLFQQPSNSPVGTNGGLQSNSGAIGTKRPIVGGHQGMRPLSRPPGWNPTTTSLDSNFTASSDQSPFFTPTSTGFSSKAPGWMGHFSPQNSSYPWSSTASQQNAFKSNFADATSGFSSGSSVNGLRFGANNSLSNMGSNGFSKGPTSSNPASLYSMFSKRPPHRVTAHWQQQQHHQQHMQQTPPSILSKQHSSDFSSSGPLSIGGQDGVLNQKMPHGSFGSNSGVSPMASGMMSGNMDSLNADRYSSYGFDQHLIELMKTMDSSGSSQSGLLDDLAFGMPRMDNYHGNLHSLPGMSQSRPGLMSSGLQNQGLHGMGNAHSSLSAMAPREEGYSRKVFVGGLPPDIDEEEITTAFRRFGALIVDWPHKTESKAYFPPKGYCFLLFQEEQSVQNLINACIVDEGKYYWCVSSPTMKDKPVQIRPWNLADSDFVMDGSQALDPRKTIFVGGVPRPLRAIELALIMDHLYGGVCYAGIDIDPELKYPKGAGRVAFSNQQSYISAISARFVQLQHNDIDKRVEVKPYVLDNQMCDECQGARCGGKFAPLFCANVTCLQYYCEQCWVQIHSRQGREYHKPLVKEGAERPRPALYLHSQQSLSTLRWSHACNPRSSLHSTLPLLLHSCSVLYQQQQLIFSLSICVPFCYNRLSTLPPTHNFPFGFSFCNARALSSFLRSSPLPVSSRCPEAHLHRILRALACQSGWDALNRQKGKKRKVNHMGPHSAFNHHIVATTFSPSTCYCTSAHFRWYFIQYPSQFYFISSFRTTLLMQSTRLYFCPSRSTNWSLLFVCHVSGSCCFAPLFGSAFSPPACMVLPLCRGAELTVRPPTHHSPIPALSHFSRSGLPVRAFVIYTLRLFCRAAPTPSRIRCICVISSLLFALIIIRAMTMATNIAARPRVARTGRSATSRLQCAHSLGMTTQVRACPARVRWHRRRRQCTQAHLPTRIWQRV</sequence>
<dbReference type="InterPro" id="IPR035979">
    <property type="entry name" value="RBD_domain_sf"/>
</dbReference>
<dbReference type="PANTHER" id="PTHR12566:SF12">
    <property type="entry name" value="TRANSLATIONAL REGULATOR ORB2"/>
    <property type="match status" value="1"/>
</dbReference>
<dbReference type="Proteomes" id="UP000887562">
    <property type="component" value="Unplaced"/>
</dbReference>
<dbReference type="WBParaSite" id="maker-E.canG7_contigs_3346-snap-gene-0.24-mRNA-1">
    <property type="protein sequence ID" value="maker-E.canG7_contigs_3346-snap-gene-0.24-mRNA-1"/>
    <property type="gene ID" value="EcG7_04051"/>
</dbReference>
<dbReference type="CDD" id="cd12726">
    <property type="entry name" value="RRM2_CPEB2_like"/>
    <property type="match status" value="1"/>
</dbReference>
<dbReference type="InterPro" id="IPR000504">
    <property type="entry name" value="RRM_dom"/>
</dbReference>
<accession>A0A915ETZ1</accession>
<keyword evidence="4 5" id="KW-0694">RNA-binding</keyword>
<dbReference type="GO" id="GO:2000766">
    <property type="term" value="P:negative regulation of cytoplasmic translation"/>
    <property type="evidence" value="ECO:0007669"/>
    <property type="project" value="TreeGrafter"/>
</dbReference>
<feature type="region of interest" description="Disordered" evidence="6">
    <location>
        <begin position="303"/>
        <end position="324"/>
    </location>
</feature>
<dbReference type="CDD" id="cd12724">
    <property type="entry name" value="RRM1_CPEB2_like"/>
    <property type="match status" value="1"/>
</dbReference>
<dbReference type="InterPro" id="IPR034819">
    <property type="entry name" value="CPEB"/>
</dbReference>
<dbReference type="Pfam" id="PF16366">
    <property type="entry name" value="CEBP_ZZ"/>
    <property type="match status" value="1"/>
</dbReference>
<keyword evidence="3" id="KW-0677">Repeat</keyword>
<dbReference type="GO" id="GO:0005634">
    <property type="term" value="C:nucleus"/>
    <property type="evidence" value="ECO:0007669"/>
    <property type="project" value="TreeGrafter"/>
</dbReference>
<evidence type="ECO:0000256" key="2">
    <source>
        <dbReference type="ARBA" id="ARBA00022490"/>
    </source>
</evidence>
<dbReference type="GO" id="GO:0000900">
    <property type="term" value="F:mRNA regulatory element binding translation repressor activity"/>
    <property type="evidence" value="ECO:0007669"/>
    <property type="project" value="TreeGrafter"/>
</dbReference>
<feature type="compositionally biased region" description="Polar residues" evidence="6">
    <location>
        <begin position="213"/>
        <end position="238"/>
    </location>
</feature>
<dbReference type="FunFam" id="3.30.70.330:FF:000008">
    <property type="entry name" value="Cytoplasmic polyadenylation element-binding 2 isoform X2"/>
    <property type="match status" value="1"/>
</dbReference>
<feature type="region of interest" description="Disordered" evidence="6">
    <location>
        <begin position="434"/>
        <end position="494"/>
    </location>
</feature>
<comment type="subcellular location">
    <subcellularLocation>
        <location evidence="1">Cytoplasm</location>
    </subcellularLocation>
</comment>
<evidence type="ECO:0000256" key="5">
    <source>
        <dbReference type="PROSITE-ProRule" id="PRU00176"/>
    </source>
</evidence>
<dbReference type="FunFam" id="4.10.640.40:FF:000001">
    <property type="entry name" value="Cytoplasmic polyadenylation element-binding 2 isoform X2"/>
    <property type="match status" value="1"/>
</dbReference>
<dbReference type="GO" id="GO:0005737">
    <property type="term" value="C:cytoplasm"/>
    <property type="evidence" value="ECO:0007669"/>
    <property type="project" value="UniProtKB-SubCell"/>
</dbReference>
<dbReference type="PROSITE" id="PS50102">
    <property type="entry name" value="RRM"/>
    <property type="match status" value="2"/>
</dbReference>
<dbReference type="Gene3D" id="3.30.70.330">
    <property type="match status" value="2"/>
</dbReference>
<dbReference type="GO" id="GO:0045202">
    <property type="term" value="C:synapse"/>
    <property type="evidence" value="ECO:0007669"/>
    <property type="project" value="TreeGrafter"/>
</dbReference>
<dbReference type="SMART" id="SM00360">
    <property type="entry name" value="RRM"/>
    <property type="match status" value="2"/>
</dbReference>
<dbReference type="PANTHER" id="PTHR12566">
    <property type="entry name" value="CYTOPLASMIC POLYADENYLATION ELEMENT BINDING PROTEIN CPEB"/>
    <property type="match status" value="1"/>
</dbReference>
<evidence type="ECO:0000256" key="4">
    <source>
        <dbReference type="ARBA" id="ARBA00022884"/>
    </source>
</evidence>
<dbReference type="GO" id="GO:0003730">
    <property type="term" value="F:mRNA 3'-UTR binding"/>
    <property type="evidence" value="ECO:0007669"/>
    <property type="project" value="InterPro"/>
</dbReference>
<reference evidence="9" key="1">
    <citation type="submission" date="2022-11" db="UniProtKB">
        <authorList>
            <consortium name="WormBaseParasite"/>
        </authorList>
    </citation>
    <scope>IDENTIFICATION</scope>
</reference>
<feature type="region of interest" description="Disordered" evidence="6">
    <location>
        <begin position="186"/>
        <end position="238"/>
    </location>
</feature>
<dbReference type="InterPro" id="IPR012677">
    <property type="entry name" value="Nucleotide-bd_a/b_plait_sf"/>
</dbReference>
<dbReference type="GO" id="GO:0008135">
    <property type="term" value="F:translation factor activity, RNA binding"/>
    <property type="evidence" value="ECO:0007669"/>
    <property type="project" value="TreeGrafter"/>
</dbReference>